<dbReference type="AlphaFoldDB" id="A0A1R3WL05"/>
<gene>
    <name evidence="2" type="ORF">SAMN05421665_0797</name>
</gene>
<accession>A0A1R3WL05</accession>
<keyword evidence="1" id="KW-0812">Transmembrane</keyword>
<dbReference type="EMBL" id="FTPR01000001">
    <property type="protein sequence ID" value="SIT78585.1"/>
    <property type="molecule type" value="Genomic_DNA"/>
</dbReference>
<keyword evidence="3" id="KW-1185">Reference proteome</keyword>
<organism evidence="2 3">
    <name type="scientific">Yoonia rosea</name>
    <dbReference type="NCBI Taxonomy" id="287098"/>
    <lineage>
        <taxon>Bacteria</taxon>
        <taxon>Pseudomonadati</taxon>
        <taxon>Pseudomonadota</taxon>
        <taxon>Alphaproteobacteria</taxon>
        <taxon>Rhodobacterales</taxon>
        <taxon>Paracoccaceae</taxon>
        <taxon>Yoonia</taxon>
    </lineage>
</organism>
<dbReference type="STRING" id="287098.SAMN05421665_0797"/>
<sequence>MRSDQPKPGFFDLGVPFFLPVWRRVVTVVLPLLWAVVEYANGAPLWALLFVALGGVAIWKFATTDWAAVAAEAEKDATRDR</sequence>
<proteinExistence type="predicted"/>
<dbReference type="Proteomes" id="UP000186997">
    <property type="component" value="Unassembled WGS sequence"/>
</dbReference>
<protein>
    <recommendedName>
        <fullName evidence="4">DUF3329 domain-containing protein</fullName>
    </recommendedName>
</protein>
<evidence type="ECO:0000313" key="3">
    <source>
        <dbReference type="Proteomes" id="UP000186997"/>
    </source>
</evidence>
<reference evidence="3" key="1">
    <citation type="submission" date="2017-01" db="EMBL/GenBank/DDBJ databases">
        <authorList>
            <person name="Varghese N."/>
            <person name="Submissions S."/>
        </authorList>
    </citation>
    <scope>NUCLEOTIDE SEQUENCE [LARGE SCALE GENOMIC DNA]</scope>
    <source>
        <strain evidence="3">DSM 29591</strain>
    </source>
</reference>
<evidence type="ECO:0000256" key="1">
    <source>
        <dbReference type="SAM" id="Phobius"/>
    </source>
</evidence>
<keyword evidence="1" id="KW-0472">Membrane</keyword>
<feature type="transmembrane region" description="Helical" evidence="1">
    <location>
        <begin position="43"/>
        <end position="62"/>
    </location>
</feature>
<dbReference type="RefSeq" id="WP_311135448.1">
    <property type="nucleotide sequence ID" value="NZ_FTPR01000001.1"/>
</dbReference>
<feature type="transmembrane region" description="Helical" evidence="1">
    <location>
        <begin position="21"/>
        <end position="37"/>
    </location>
</feature>
<keyword evidence="1" id="KW-1133">Transmembrane helix</keyword>
<evidence type="ECO:0008006" key="4">
    <source>
        <dbReference type="Google" id="ProtNLM"/>
    </source>
</evidence>
<name>A0A1R3WL05_9RHOB</name>
<evidence type="ECO:0000313" key="2">
    <source>
        <dbReference type="EMBL" id="SIT78585.1"/>
    </source>
</evidence>